<dbReference type="PROSITE" id="PS50005">
    <property type="entry name" value="TPR"/>
    <property type="match status" value="5"/>
</dbReference>
<reference evidence="4" key="1">
    <citation type="submission" date="2021-05" db="EMBL/GenBank/DDBJ databases">
        <authorList>
            <person name="Pietrasiak N."/>
            <person name="Ward R."/>
            <person name="Stajich J.E."/>
            <person name="Kurbessoian T."/>
        </authorList>
    </citation>
    <scope>NUCLEOTIDE SEQUENCE</scope>
    <source>
        <strain evidence="4">JT2-VF2</strain>
    </source>
</reference>
<name>A0A951Q2Q2_9NOST</name>
<feature type="repeat" description="TPR" evidence="1">
    <location>
        <begin position="172"/>
        <end position="205"/>
    </location>
</feature>
<evidence type="ECO:0000259" key="3">
    <source>
        <dbReference type="Pfam" id="PF12770"/>
    </source>
</evidence>
<comment type="caution">
    <text evidence="4">The sequence shown here is derived from an EMBL/GenBank/DDBJ whole genome shotgun (WGS) entry which is preliminary data.</text>
</comment>
<dbReference type="AlphaFoldDB" id="A0A951Q2Q2"/>
<dbReference type="InterPro" id="IPR024983">
    <property type="entry name" value="CHAT_dom"/>
</dbReference>
<dbReference type="PROSITE" id="PS50293">
    <property type="entry name" value="TPR_REGION"/>
    <property type="match status" value="2"/>
</dbReference>
<evidence type="ECO:0000256" key="2">
    <source>
        <dbReference type="SAM" id="Coils"/>
    </source>
</evidence>
<dbReference type="PANTHER" id="PTHR10098:SF108">
    <property type="entry name" value="TETRATRICOPEPTIDE REPEAT PROTEIN 28"/>
    <property type="match status" value="1"/>
</dbReference>
<feature type="repeat" description="TPR" evidence="1">
    <location>
        <begin position="132"/>
        <end position="165"/>
    </location>
</feature>
<feature type="coiled-coil region" evidence="2">
    <location>
        <begin position="58"/>
        <end position="85"/>
    </location>
</feature>
<organism evidence="4 5">
    <name type="scientific">Mojavia pulchra JT2-VF2</name>
    <dbReference type="NCBI Taxonomy" id="287848"/>
    <lineage>
        <taxon>Bacteria</taxon>
        <taxon>Bacillati</taxon>
        <taxon>Cyanobacteriota</taxon>
        <taxon>Cyanophyceae</taxon>
        <taxon>Nostocales</taxon>
        <taxon>Nostocaceae</taxon>
    </lineage>
</organism>
<proteinExistence type="predicted"/>
<dbReference type="InterPro" id="IPR019734">
    <property type="entry name" value="TPR_rpt"/>
</dbReference>
<dbReference type="Pfam" id="PF12770">
    <property type="entry name" value="CHAT"/>
    <property type="match status" value="1"/>
</dbReference>
<dbReference type="Pfam" id="PF13424">
    <property type="entry name" value="TPR_12"/>
    <property type="match status" value="4"/>
</dbReference>
<accession>A0A951Q2Q2</accession>
<sequence>MPSFAKFNHSLFLGIILLSDVAAITPLSLATTPENIGVKIAQNIDSTPAKKVFEQADKLREQGTAESLKQAIEKYQEALQLYRAVGDKVGEATTLKDMGSAYRSLGEYQKALDLFNQSLVLFRSVGDRSGEAKNLNNIGLAYSYLGEKQKALDFYNQALSLRRAVGDKKGEASTLNNMGNVYSDWGEKQKALDFYNQALPLRQAVGDKKGEADTLYEIGNVYSDLGEEQKALDFYNQALPLRRAVGDKKGEAGTLNGIGNAYSSLGEKQKALALYKQAVLLFQALGDRRGASIPLVNIVGIYSRLGEKQKMLEFYKQYRAFFPDRAEEYKLEHPEYYNNIGVIYDRLGERKKAIEFFNQALSRNRADGNLLGVGRNLSNIGWSYSRLGEKQKALDFFNQSLPLWRAGGNRQEEAYTLYDMAKIERDRGNLEQALTQIEASVQIIEFLRTKVASPELCAAYFAQAQKRYQFYIDLLMQLHKINPTQGYDSKALAVSERARARTLLELLSEANADIRTGVDATLLAQERNLQQQLSAKEQQRVQILGGKYTQAQKTAIETEIANLLTEYQNIQDQIRATSPRYAALTQPQPLTLPEIQQQVLDDNTLLLQYSLGEERSYLWAVTKTGITSYELPKRADIEALTKRFQQEELVPAHQRIRKPQDAKASTVLSKILLQPVAKLLGNQRLVIVADGALQYIPFAALPSPASTNAQDAKEYLIFNHEIVSLPSASTLAVLRKETANRKAPRKTVALIADPVFSLDDERLQTTVKSAQNQNSDIQALALSRASAESDVNLSRLNFTRTEAEAITALLPPNQTKKVLDFAASRNAATSSELAQYQIVHFATHGILNSKNPELSGIVLSLFDQNGNPQNGFLRLHDIYNLNLPVELVVLSACQTGLGKEIKGEGLVGMTRGFMYAGAPRVVVSLWDVQDQATSELMKRFYQKMLSEKLKPAAALRAAQIEMLKEKQWKLPYYWAAFLLQGEWN</sequence>
<feature type="domain" description="CHAT" evidence="3">
    <location>
        <begin position="665"/>
        <end position="981"/>
    </location>
</feature>
<dbReference type="Gene3D" id="1.25.40.10">
    <property type="entry name" value="Tetratricopeptide repeat domain"/>
    <property type="match status" value="3"/>
</dbReference>
<keyword evidence="1" id="KW-0802">TPR repeat</keyword>
<keyword evidence="2" id="KW-0175">Coiled coil</keyword>
<feature type="repeat" description="TPR" evidence="1">
    <location>
        <begin position="212"/>
        <end position="245"/>
    </location>
</feature>
<feature type="repeat" description="TPR" evidence="1">
    <location>
        <begin position="334"/>
        <end position="367"/>
    </location>
</feature>
<dbReference type="InterPro" id="IPR011990">
    <property type="entry name" value="TPR-like_helical_dom_sf"/>
</dbReference>
<feature type="repeat" description="TPR" evidence="1">
    <location>
        <begin position="92"/>
        <end position="125"/>
    </location>
</feature>
<dbReference type="Proteomes" id="UP000715781">
    <property type="component" value="Unassembled WGS sequence"/>
</dbReference>
<evidence type="ECO:0000313" key="5">
    <source>
        <dbReference type="Proteomes" id="UP000715781"/>
    </source>
</evidence>
<dbReference type="SUPFAM" id="SSF48452">
    <property type="entry name" value="TPR-like"/>
    <property type="match status" value="3"/>
</dbReference>
<gene>
    <name evidence="4" type="ORF">KME32_22210</name>
</gene>
<reference evidence="4" key="2">
    <citation type="journal article" date="2022" name="Microbiol. Resour. Announc.">
        <title>Metagenome Sequencing to Explore Phylogenomics of Terrestrial Cyanobacteria.</title>
        <authorList>
            <person name="Ward R.D."/>
            <person name="Stajich J.E."/>
            <person name="Johansen J.R."/>
            <person name="Huntemann M."/>
            <person name="Clum A."/>
            <person name="Foster B."/>
            <person name="Foster B."/>
            <person name="Roux S."/>
            <person name="Palaniappan K."/>
            <person name="Varghese N."/>
            <person name="Mukherjee S."/>
            <person name="Reddy T.B.K."/>
            <person name="Daum C."/>
            <person name="Copeland A."/>
            <person name="Chen I.A."/>
            <person name="Ivanova N.N."/>
            <person name="Kyrpides N.C."/>
            <person name="Shapiro N."/>
            <person name="Eloe-Fadrosh E.A."/>
            <person name="Pietrasiak N."/>
        </authorList>
    </citation>
    <scope>NUCLEOTIDE SEQUENCE</scope>
    <source>
        <strain evidence="4">JT2-VF2</strain>
    </source>
</reference>
<dbReference type="EMBL" id="JAHHHN010000016">
    <property type="protein sequence ID" value="MBW4563803.1"/>
    <property type="molecule type" value="Genomic_DNA"/>
</dbReference>
<dbReference type="SMART" id="SM00028">
    <property type="entry name" value="TPR"/>
    <property type="match status" value="8"/>
</dbReference>
<evidence type="ECO:0000256" key="1">
    <source>
        <dbReference type="PROSITE-ProRule" id="PRU00339"/>
    </source>
</evidence>
<dbReference type="PANTHER" id="PTHR10098">
    <property type="entry name" value="RAPSYN-RELATED"/>
    <property type="match status" value="1"/>
</dbReference>
<protein>
    <submittedName>
        <fullName evidence="4">CHAT domain-containing protein</fullName>
    </submittedName>
</protein>
<evidence type="ECO:0000313" key="4">
    <source>
        <dbReference type="EMBL" id="MBW4563803.1"/>
    </source>
</evidence>